<evidence type="ECO:0000313" key="12">
    <source>
        <dbReference type="EMBL" id="KAK1747494.1"/>
    </source>
</evidence>
<organism evidence="12 13">
    <name type="scientific">Skeletonema marinoi</name>
    <dbReference type="NCBI Taxonomy" id="267567"/>
    <lineage>
        <taxon>Eukaryota</taxon>
        <taxon>Sar</taxon>
        <taxon>Stramenopiles</taxon>
        <taxon>Ochrophyta</taxon>
        <taxon>Bacillariophyta</taxon>
        <taxon>Coscinodiscophyceae</taxon>
        <taxon>Thalassiosirophycidae</taxon>
        <taxon>Thalassiosirales</taxon>
        <taxon>Skeletonemataceae</taxon>
        <taxon>Skeletonema</taxon>
        <taxon>Skeletonema marinoi-dohrnii complex</taxon>
    </lineage>
</organism>
<keyword evidence="3" id="KW-0732">Signal</keyword>
<feature type="region of interest" description="Disordered" evidence="7">
    <location>
        <begin position="945"/>
        <end position="978"/>
    </location>
</feature>
<sequence>MATNKSTKSMIGFGSSAAILPNPTRPNSWLLSATSADSEAVSSPVEDEDEWRTVLAAFQMYKAAYGDLKVPSRFVVPGMAPWPEPAWKMKLGQRVAAIRSTGKYVQNNEGRRKILDDMGFLWRLRSPSPGKKLDGIAFEQVYDALKTYREQVQPTGPLDVPANYVVPDCEPWPDSTRGLPLGKIIPAVRTKAYYKQHPEAEAKLNSLGFQPDVTTAANDLRYKRVFDALKKYKELYGDLLVPQPFTVPDSEDWPEEVRGLRLGARVNAIRSQGTFVKSNPARRDELDELGFVWEPPTNAEGKKRGRKRKDEMEAEGDDSASGAMASLFGTAASSFDTTRDPFFTGDQSTPPQWAFEGDDDDAASWRKRKKVQKLPPQKRVVKGARPKYVPWRNDDFGADFVFEDVVEALTLYKELYENFDSIEEDEFVVPEPVEESLRLSPFELAAMNGDSPDDLDDLDAPWSEDEDDLDDKFSVVASNDWPEHLAGMKLGQIGRYFRSAWVRHARKRPWPTILAGFELGAAVARLRQLQNFLETYHPVKMSLLRMVDFSFFPELAEPLDPNADEMNMEHLYVETFGHPLYHISTVPLGLPERMLADGPNGPPEKLSSWYNYEYVREFHERPGALTDVADWMRDIGFVQLAEEHEQKYGQSHYRQLFLLKEKLENGEIGQDIWDQEIERIQEEVMLEFENWSQPSEKSQIMNDGEFDYSIDEDSYYYQTLELGSAGGNSPDSPQFERRMIPNQTRDVMEEPVAEFSLNGDGDDIESVQLHNVKDAVANAAASSAAVASEKRGLLSKFLGGYSSSETEQLEDPFARGPPAIFTAKLVNVAPLTSTKLTAQTYGDGCDLSKMSFEEELQLSVHLHEDGVARIRIKEVMEEDSSVRSTPRWTSDELVLNEDEMVAVEEVQAISTNTAIQEKFDESESNNKMPTVEIEDKTMNDAAADTNEDVDRHGGKEVVEEDEVDKGEGREERRLEEEEFDTKDMWEEKFGDHSDSKPYGPMSVGMELTFPSSTHLFGLPEHASSTQLKTTAGMDGHHYYKEPYRLYNLDVFEYELDETMALYGHIPLVVSQSVKTGTADANKLGATGRRMVTIIDPHIKRDNQYYIHKEATARGLYVKDKSGNKDYDGWCWPGSSSYLDFTVEKVRNWWADQFNYDKYKGSTPTLFTWNDMNEPSVFNGPEVSMQKDLLNLNNVEHREWHNLYGMLFQRSTAEGLTQRNEGANVRPFVLSRSFFAGSQRYGAIWTGDNAAEWSHLQIASPMLLGLNVAALSFVGADVGGFFGNCDAELITRWMQAAAYQPFFRGHAHHDSKRREPWMFGHETMVRLRHAAMARYALLPFWYTIFWQAGVSGMPVMRTMWMQYPDIPELYSIDDQYLIGSDLLVKPVTSAGATTSHVLFPLADCWYDVDTMQRVELAGAPGSYVAKTVESGIDKIPVYQRGGSIIPRKLRLRRSSYLMINDPYTIYIALNNELKAEGTLYMDDETTFDHEKRMIMVSLHLALIYPRYHCSNTVTLGNKSALQESKEERMIERIVLMGIATEPKQITLTTLSSATAIPMEFHYDEESKILVIRKPDVSALDQWTMNLTP</sequence>
<evidence type="ECO:0000313" key="13">
    <source>
        <dbReference type="Proteomes" id="UP001224775"/>
    </source>
</evidence>
<dbReference type="EC" id="3.2.1.-" evidence="12"/>
<dbReference type="EMBL" id="JATAAI010000002">
    <property type="protein sequence ID" value="KAK1747494.1"/>
    <property type="molecule type" value="Genomic_DNA"/>
</dbReference>
<reference evidence="12" key="1">
    <citation type="submission" date="2023-06" db="EMBL/GenBank/DDBJ databases">
        <title>Survivors Of The Sea: Transcriptome response of Skeletonema marinoi to long-term dormancy.</title>
        <authorList>
            <person name="Pinder M.I.M."/>
            <person name="Kourtchenko O."/>
            <person name="Robertson E.K."/>
            <person name="Larsson T."/>
            <person name="Maumus F."/>
            <person name="Osuna-Cruz C.M."/>
            <person name="Vancaester E."/>
            <person name="Stenow R."/>
            <person name="Vandepoele K."/>
            <person name="Ploug H."/>
            <person name="Bruchert V."/>
            <person name="Godhe A."/>
            <person name="Topel M."/>
        </authorList>
    </citation>
    <scope>NUCLEOTIDE SEQUENCE</scope>
    <source>
        <strain evidence="12">R05AC</strain>
    </source>
</reference>
<keyword evidence="5" id="KW-0325">Glycoprotein</keyword>
<feature type="region of interest" description="Disordered" evidence="7">
    <location>
        <begin position="294"/>
        <end position="321"/>
    </location>
</feature>
<feature type="domain" description="Glycoside hydrolase family 31 TIM barrel" evidence="8">
    <location>
        <begin position="1081"/>
        <end position="1342"/>
    </location>
</feature>
<evidence type="ECO:0000256" key="5">
    <source>
        <dbReference type="ARBA" id="ARBA00023180"/>
    </source>
</evidence>
<evidence type="ECO:0000256" key="6">
    <source>
        <dbReference type="ARBA" id="ARBA00023295"/>
    </source>
</evidence>
<keyword evidence="6 12" id="KW-0326">Glycosidase</keyword>
<dbReference type="PANTHER" id="PTHR22762">
    <property type="entry name" value="ALPHA-GLUCOSIDASE"/>
    <property type="match status" value="1"/>
</dbReference>
<dbReference type="InterPro" id="IPR013780">
    <property type="entry name" value="Glyco_hydro_b"/>
</dbReference>
<evidence type="ECO:0000259" key="8">
    <source>
        <dbReference type="Pfam" id="PF01055"/>
    </source>
</evidence>
<dbReference type="Gene3D" id="2.60.40.1760">
    <property type="entry name" value="glycosyl hydrolase (family 31)"/>
    <property type="match status" value="1"/>
</dbReference>
<dbReference type="InterPro" id="IPR000322">
    <property type="entry name" value="Glyco_hydro_31_TIM"/>
</dbReference>
<dbReference type="InterPro" id="IPR005114">
    <property type="entry name" value="Helicase_assoc"/>
</dbReference>
<dbReference type="SUPFAM" id="SSF51011">
    <property type="entry name" value="Glycosyl hydrolase domain"/>
    <property type="match status" value="1"/>
</dbReference>
<dbReference type="PANTHER" id="PTHR22762:SF54">
    <property type="entry name" value="BCDNA.GH04962"/>
    <property type="match status" value="1"/>
</dbReference>
<evidence type="ECO:0000256" key="3">
    <source>
        <dbReference type="ARBA" id="ARBA00022729"/>
    </source>
</evidence>
<evidence type="ECO:0000259" key="10">
    <source>
        <dbReference type="Pfam" id="PF13802"/>
    </source>
</evidence>
<dbReference type="Pfam" id="PF01055">
    <property type="entry name" value="Glyco_hydro_31_2nd"/>
    <property type="match status" value="1"/>
</dbReference>
<dbReference type="InterPro" id="IPR025887">
    <property type="entry name" value="Glyco_hydro_31_N_dom"/>
</dbReference>
<keyword evidence="13" id="KW-1185">Reference proteome</keyword>
<protein>
    <submittedName>
        <fullName evidence="12">Glycosyl hydrolase (Family 31)</fullName>
        <ecNumber evidence="12">3.2.1.-</ecNumber>
    </submittedName>
</protein>
<evidence type="ECO:0000259" key="9">
    <source>
        <dbReference type="Pfam" id="PF03457"/>
    </source>
</evidence>
<comment type="similarity">
    <text evidence="2">Belongs to the glycosyl hydrolase 31 family.</text>
</comment>
<feature type="domain" description="Glycosyl hydrolase family 31 C-terminal" evidence="11">
    <location>
        <begin position="1351"/>
        <end position="1444"/>
    </location>
</feature>
<dbReference type="InterPro" id="IPR017853">
    <property type="entry name" value="GH"/>
</dbReference>
<dbReference type="GO" id="GO:0005975">
    <property type="term" value="P:carbohydrate metabolic process"/>
    <property type="evidence" value="ECO:0007669"/>
    <property type="project" value="InterPro"/>
</dbReference>
<proteinExistence type="inferred from homology"/>
<dbReference type="Pfam" id="PF13802">
    <property type="entry name" value="Gal_mutarotas_2"/>
    <property type="match status" value="1"/>
</dbReference>
<name>A0AAD9DIK6_9STRA</name>
<feature type="domain" description="Glycoside hydrolase family 31 N-terminal" evidence="10">
    <location>
        <begin position="858"/>
        <end position="1072"/>
    </location>
</feature>
<evidence type="ECO:0000256" key="4">
    <source>
        <dbReference type="ARBA" id="ARBA00022801"/>
    </source>
</evidence>
<feature type="domain" description="Helicase-associated" evidence="9">
    <location>
        <begin position="220"/>
        <end position="291"/>
    </location>
</feature>
<comment type="pathway">
    <text evidence="1">Glycan metabolism.</text>
</comment>
<comment type="caution">
    <text evidence="12">The sequence shown here is derived from an EMBL/GenBank/DDBJ whole genome shotgun (WGS) entry which is preliminary data.</text>
</comment>
<dbReference type="Gene3D" id="2.60.40.1180">
    <property type="entry name" value="Golgi alpha-mannosidase II"/>
    <property type="match status" value="2"/>
</dbReference>
<dbReference type="CDD" id="cd06603">
    <property type="entry name" value="GH31_GANC_GANAB_alpha"/>
    <property type="match status" value="1"/>
</dbReference>
<evidence type="ECO:0000259" key="11">
    <source>
        <dbReference type="Pfam" id="PF21365"/>
    </source>
</evidence>
<dbReference type="GO" id="GO:0090599">
    <property type="term" value="F:alpha-glucosidase activity"/>
    <property type="evidence" value="ECO:0007669"/>
    <property type="project" value="TreeGrafter"/>
</dbReference>
<dbReference type="Pfam" id="PF21365">
    <property type="entry name" value="Glyco_hydro_31_3rd"/>
    <property type="match status" value="1"/>
</dbReference>
<dbReference type="GO" id="GO:0006491">
    <property type="term" value="P:N-glycan processing"/>
    <property type="evidence" value="ECO:0007669"/>
    <property type="project" value="TreeGrafter"/>
</dbReference>
<feature type="compositionally biased region" description="Basic and acidic residues" evidence="7">
    <location>
        <begin position="948"/>
        <end position="957"/>
    </location>
</feature>
<dbReference type="SUPFAM" id="SSF51445">
    <property type="entry name" value="(Trans)glycosidases"/>
    <property type="match status" value="1"/>
</dbReference>
<keyword evidence="4 12" id="KW-0378">Hydrolase</keyword>
<dbReference type="Gene3D" id="3.20.20.80">
    <property type="entry name" value="Glycosidases"/>
    <property type="match status" value="1"/>
</dbReference>
<dbReference type="Pfam" id="PF03457">
    <property type="entry name" value="HA"/>
    <property type="match status" value="2"/>
</dbReference>
<dbReference type="Proteomes" id="UP001224775">
    <property type="component" value="Unassembled WGS sequence"/>
</dbReference>
<feature type="domain" description="Helicase-associated" evidence="9">
    <location>
        <begin position="48"/>
        <end position="120"/>
    </location>
</feature>
<feature type="compositionally biased region" description="Basic and acidic residues" evidence="7">
    <location>
        <begin position="965"/>
        <end position="978"/>
    </location>
</feature>
<dbReference type="InterPro" id="IPR048395">
    <property type="entry name" value="Glyco_hydro_31_C"/>
</dbReference>
<evidence type="ECO:0000256" key="2">
    <source>
        <dbReference type="ARBA" id="ARBA00007806"/>
    </source>
</evidence>
<evidence type="ECO:0000256" key="1">
    <source>
        <dbReference type="ARBA" id="ARBA00004881"/>
    </source>
</evidence>
<accession>A0AAD9DIK6</accession>
<gene>
    <name evidence="12" type="ORF">QTG54_001457</name>
</gene>
<evidence type="ECO:0000256" key="7">
    <source>
        <dbReference type="SAM" id="MobiDB-lite"/>
    </source>
</evidence>
<dbReference type="CDD" id="cd14752">
    <property type="entry name" value="GH31_N"/>
    <property type="match status" value="1"/>
</dbReference>